<comment type="caution">
    <text evidence="2">The sequence shown here is derived from an EMBL/GenBank/DDBJ whole genome shotgun (WGS) entry which is preliminary data.</text>
</comment>
<sequence>MPREQNLTDESLCDLADAARKCFGEDEEDEIPLTEIQIAAIKKCSDLVVENPASSQRNTSKRRAKAILTELWTHRPELFILVALSVNITKLGTLKSDKYLQVLLRWWNSVDHPKGLKEIVSDLSDILPPRKERLRKESSRKESPRKESSRLNTSPFRSTLERDDLLDFLQNHPGANGLYYILIPADAHERPSIEIPREMCQDLIKHVIESTQKRNGL</sequence>
<evidence type="ECO:0000256" key="1">
    <source>
        <dbReference type="SAM" id="MobiDB-lite"/>
    </source>
</evidence>
<dbReference type="EMBL" id="NQIK02000005">
    <property type="protein sequence ID" value="KAF7570509.1"/>
    <property type="molecule type" value="Genomic_DNA"/>
</dbReference>
<accession>A0A317A4H2</accession>
<feature type="region of interest" description="Disordered" evidence="1">
    <location>
        <begin position="131"/>
        <end position="155"/>
    </location>
</feature>
<feature type="compositionally biased region" description="Basic and acidic residues" evidence="1">
    <location>
        <begin position="131"/>
        <end position="149"/>
    </location>
</feature>
<dbReference type="GeneID" id="90956644"/>
<dbReference type="RefSeq" id="XP_065962063.1">
    <property type="nucleotide sequence ID" value="XM_066107614.1"/>
</dbReference>
<protein>
    <submittedName>
        <fullName evidence="2">Uncharacterized protein</fullName>
    </submittedName>
</protein>
<dbReference type="Proteomes" id="UP000245464">
    <property type="component" value="Chromosome 5"/>
</dbReference>
<dbReference type="KEGG" id="ptrr:90956644"/>
<evidence type="ECO:0000313" key="2">
    <source>
        <dbReference type="EMBL" id="KAF7570509.1"/>
    </source>
</evidence>
<reference evidence="2" key="1">
    <citation type="journal article" date="2018" name="BMC Genomics">
        <title>Comparative genomics of the wheat fungal pathogen Pyrenophora tritici-repentis reveals chromosomal variations and genome plasticity.</title>
        <authorList>
            <person name="Moolhuijzen P."/>
            <person name="See P.T."/>
            <person name="Hane J.K."/>
            <person name="Shi G."/>
            <person name="Liu Z."/>
            <person name="Oliver R.P."/>
            <person name="Moffat C.S."/>
        </authorList>
    </citation>
    <scope>NUCLEOTIDE SEQUENCE [LARGE SCALE GENOMIC DNA]</scope>
    <source>
        <strain evidence="2">M4</strain>
    </source>
</reference>
<dbReference type="AlphaFoldDB" id="A0A317A4H2"/>
<name>A0A317A4H2_9PLEO</name>
<gene>
    <name evidence="2" type="ORF">PtrM4_105110</name>
</gene>
<proteinExistence type="predicted"/>
<evidence type="ECO:0000313" key="3">
    <source>
        <dbReference type="Proteomes" id="UP000245464"/>
    </source>
</evidence>
<organism evidence="2 3">
    <name type="scientific">Pyrenophora tritici-repentis</name>
    <dbReference type="NCBI Taxonomy" id="45151"/>
    <lineage>
        <taxon>Eukaryota</taxon>
        <taxon>Fungi</taxon>
        <taxon>Dikarya</taxon>
        <taxon>Ascomycota</taxon>
        <taxon>Pezizomycotina</taxon>
        <taxon>Dothideomycetes</taxon>
        <taxon>Pleosporomycetidae</taxon>
        <taxon>Pleosporales</taxon>
        <taxon>Pleosporineae</taxon>
        <taxon>Pleosporaceae</taxon>
        <taxon>Pyrenophora</taxon>
    </lineage>
</organism>